<keyword evidence="2" id="KW-1185">Reference proteome</keyword>
<gene>
    <name evidence="1" type="ORF">NU887_20510</name>
</gene>
<comment type="caution">
    <text evidence="1">The sequence shown here is derived from an EMBL/GenBank/DDBJ whole genome shotgun (WGS) entry which is preliminary data.</text>
</comment>
<protein>
    <submittedName>
        <fullName evidence="1">Nucleotidyltransferase substrate binding protein</fullName>
    </submittedName>
</protein>
<organism evidence="1 2">
    <name type="scientific">Aquiflexum gelatinilyticum</name>
    <dbReference type="NCBI Taxonomy" id="2961943"/>
    <lineage>
        <taxon>Bacteria</taxon>
        <taxon>Pseudomonadati</taxon>
        <taxon>Bacteroidota</taxon>
        <taxon>Cytophagia</taxon>
        <taxon>Cytophagales</taxon>
        <taxon>Cyclobacteriaceae</taxon>
        <taxon>Aquiflexum</taxon>
    </lineage>
</organism>
<accession>A0A9X2P9N5</accession>
<dbReference type="Pfam" id="PF08780">
    <property type="entry name" value="NTase_sub_bind"/>
    <property type="match status" value="1"/>
</dbReference>
<dbReference type="SUPFAM" id="SSF81593">
    <property type="entry name" value="Nucleotidyltransferase substrate binding subunit/domain"/>
    <property type="match status" value="1"/>
</dbReference>
<dbReference type="Gene3D" id="1.20.120.330">
    <property type="entry name" value="Nucleotidyltransferases domain 2"/>
    <property type="match status" value="1"/>
</dbReference>
<sequence>MKIAPPSCEKCFEDYKDALNELQDVVKLYKTAPNEPKNQKRVIRTFELTHELALKTIAEYFKKQGRIQPFSGSRDATVEAFNEELIDDGKGWLEMIIERIKFNPLYTEDFQGEFAENIAKTYIKLLENFERKLKNKLD</sequence>
<evidence type="ECO:0000313" key="2">
    <source>
        <dbReference type="Proteomes" id="UP001142175"/>
    </source>
</evidence>
<dbReference type="RefSeq" id="WP_258425267.1">
    <property type="nucleotide sequence ID" value="NZ_JANSUY010000030.1"/>
</dbReference>
<dbReference type="EMBL" id="JANSUY010000030">
    <property type="protein sequence ID" value="MCR9017431.1"/>
    <property type="molecule type" value="Genomic_DNA"/>
</dbReference>
<dbReference type="Proteomes" id="UP001142175">
    <property type="component" value="Unassembled WGS sequence"/>
</dbReference>
<name>A0A9X2P9N5_9BACT</name>
<dbReference type="InterPro" id="IPR010235">
    <property type="entry name" value="HepT"/>
</dbReference>
<dbReference type="AlphaFoldDB" id="A0A9X2P9N5"/>
<evidence type="ECO:0000313" key="1">
    <source>
        <dbReference type="EMBL" id="MCR9017431.1"/>
    </source>
</evidence>
<reference evidence="1" key="1">
    <citation type="submission" date="2022-08" db="EMBL/GenBank/DDBJ databases">
        <authorList>
            <person name="Zhang D."/>
        </authorList>
    </citation>
    <scope>NUCLEOTIDE SEQUENCE</scope>
    <source>
        <strain evidence="1">XJ19-11</strain>
    </source>
</reference>
<proteinExistence type="predicted"/>